<sequence>MLLGLELLTVFVVFLTLVGSILMSALTVGSAIDEVNRAFRVPKPPESAFEEVSNMLPLLKHGIGVHHSGLLPILKEVIEILFQEGLIKENKLPVIEIHVNQENKLPVIEIHVNQEEQRNEIYVSDSSKVHILSKLSVENNDQDMR</sequence>
<keyword evidence="3" id="KW-0347">Helicase</keyword>
<name>A0A5P1EPG7_ASPOF</name>
<dbReference type="PANTHER" id="PTHR12131:SF25">
    <property type="entry name" value="DEXH-BOX ATP-DEPENDENT RNA HELICASE DEXH9"/>
    <property type="match status" value="1"/>
</dbReference>
<dbReference type="EMBL" id="CM007385">
    <property type="protein sequence ID" value="ONK67905.1"/>
    <property type="molecule type" value="Genomic_DNA"/>
</dbReference>
<dbReference type="GO" id="GO:0016787">
    <property type="term" value="F:hydrolase activity"/>
    <property type="evidence" value="ECO:0007669"/>
    <property type="project" value="UniProtKB-KW"/>
</dbReference>
<keyword evidence="2" id="KW-0378">Hydrolase</keyword>
<reference evidence="6" key="1">
    <citation type="journal article" date="2017" name="Nat. Commun.">
        <title>The asparagus genome sheds light on the origin and evolution of a young Y chromosome.</title>
        <authorList>
            <person name="Harkess A."/>
            <person name="Zhou J."/>
            <person name="Xu C."/>
            <person name="Bowers J.E."/>
            <person name="Van der Hulst R."/>
            <person name="Ayyampalayam S."/>
            <person name="Mercati F."/>
            <person name="Riccardi P."/>
            <person name="McKain M.R."/>
            <person name="Kakrana A."/>
            <person name="Tang H."/>
            <person name="Ray J."/>
            <person name="Groenendijk J."/>
            <person name="Arikit S."/>
            <person name="Mathioni S.M."/>
            <person name="Nakano M."/>
            <person name="Shan H."/>
            <person name="Telgmann-Rauber A."/>
            <person name="Kanno A."/>
            <person name="Yue Z."/>
            <person name="Chen H."/>
            <person name="Li W."/>
            <person name="Chen Y."/>
            <person name="Xu X."/>
            <person name="Zhang Y."/>
            <person name="Luo S."/>
            <person name="Chen H."/>
            <person name="Gao J."/>
            <person name="Mao Z."/>
            <person name="Pires J.C."/>
            <person name="Luo M."/>
            <person name="Kudrna D."/>
            <person name="Wing R.A."/>
            <person name="Meyers B.C."/>
            <person name="Yi K."/>
            <person name="Kong H."/>
            <person name="Lavrijsen P."/>
            <person name="Sunseri F."/>
            <person name="Falavigna A."/>
            <person name="Ye Y."/>
            <person name="Leebens-Mack J.H."/>
            <person name="Chen G."/>
        </authorList>
    </citation>
    <scope>NUCLEOTIDE SEQUENCE [LARGE SCALE GENOMIC DNA]</scope>
    <source>
        <strain evidence="6">cv. DH0086</strain>
    </source>
</reference>
<dbReference type="GO" id="GO:0000460">
    <property type="term" value="P:maturation of 5.8S rRNA"/>
    <property type="evidence" value="ECO:0007669"/>
    <property type="project" value="TreeGrafter"/>
</dbReference>
<evidence type="ECO:0000313" key="6">
    <source>
        <dbReference type="Proteomes" id="UP000243459"/>
    </source>
</evidence>
<evidence type="ECO:0000256" key="2">
    <source>
        <dbReference type="ARBA" id="ARBA00022801"/>
    </source>
</evidence>
<keyword evidence="4" id="KW-0067">ATP-binding</keyword>
<gene>
    <name evidence="5" type="ORF">A4U43_C05F5020</name>
</gene>
<evidence type="ECO:0000313" key="5">
    <source>
        <dbReference type="EMBL" id="ONK67905.1"/>
    </source>
</evidence>
<dbReference type="InterPro" id="IPR050699">
    <property type="entry name" value="RNA-DNA_Helicase"/>
</dbReference>
<organism evidence="5 6">
    <name type="scientific">Asparagus officinalis</name>
    <name type="common">Garden asparagus</name>
    <dbReference type="NCBI Taxonomy" id="4686"/>
    <lineage>
        <taxon>Eukaryota</taxon>
        <taxon>Viridiplantae</taxon>
        <taxon>Streptophyta</taxon>
        <taxon>Embryophyta</taxon>
        <taxon>Tracheophyta</taxon>
        <taxon>Spermatophyta</taxon>
        <taxon>Magnoliopsida</taxon>
        <taxon>Liliopsida</taxon>
        <taxon>Asparagales</taxon>
        <taxon>Asparagaceae</taxon>
        <taxon>Asparagoideae</taxon>
        <taxon>Asparagus</taxon>
    </lineage>
</organism>
<dbReference type="GO" id="GO:0004386">
    <property type="term" value="F:helicase activity"/>
    <property type="evidence" value="ECO:0007669"/>
    <property type="project" value="UniProtKB-KW"/>
</dbReference>
<dbReference type="GO" id="GO:0005524">
    <property type="term" value="F:ATP binding"/>
    <property type="evidence" value="ECO:0007669"/>
    <property type="project" value="UniProtKB-KW"/>
</dbReference>
<dbReference type="AlphaFoldDB" id="A0A5P1EPG7"/>
<evidence type="ECO:0000256" key="3">
    <source>
        <dbReference type="ARBA" id="ARBA00022806"/>
    </source>
</evidence>
<accession>A0A5P1EPG7</accession>
<dbReference type="Gene3D" id="3.40.50.300">
    <property type="entry name" value="P-loop containing nucleotide triphosphate hydrolases"/>
    <property type="match status" value="1"/>
</dbReference>
<protein>
    <submittedName>
        <fullName evidence="5">Uncharacterized protein</fullName>
    </submittedName>
</protein>
<keyword evidence="1" id="KW-0547">Nucleotide-binding</keyword>
<dbReference type="PANTHER" id="PTHR12131">
    <property type="entry name" value="ATP-DEPENDENT RNA AND DNA HELICASE"/>
    <property type="match status" value="1"/>
</dbReference>
<dbReference type="GO" id="GO:0005634">
    <property type="term" value="C:nucleus"/>
    <property type="evidence" value="ECO:0007669"/>
    <property type="project" value="TreeGrafter"/>
</dbReference>
<dbReference type="Gramene" id="ONK67905">
    <property type="protein sequence ID" value="ONK67905"/>
    <property type="gene ID" value="A4U43_C05F5020"/>
</dbReference>
<evidence type="ECO:0000256" key="4">
    <source>
        <dbReference type="ARBA" id="ARBA00022840"/>
    </source>
</evidence>
<keyword evidence="6" id="KW-1185">Reference proteome</keyword>
<dbReference type="InterPro" id="IPR027417">
    <property type="entry name" value="P-loop_NTPase"/>
</dbReference>
<dbReference type="Proteomes" id="UP000243459">
    <property type="component" value="Chromosome 5"/>
</dbReference>
<proteinExistence type="predicted"/>
<evidence type="ECO:0000256" key="1">
    <source>
        <dbReference type="ARBA" id="ARBA00022741"/>
    </source>
</evidence>